<accession>A0A1Y0B3E7</accession>
<evidence type="ECO:0000313" key="1">
    <source>
        <dbReference type="EMBL" id="ART31975.1"/>
    </source>
</evidence>
<dbReference type="AlphaFoldDB" id="A0A1Y0B3E7"/>
<geneLocation type="mitochondrion" evidence="1"/>
<reference evidence="1" key="1">
    <citation type="submission" date="2017-03" db="EMBL/GenBank/DDBJ databases">
        <title>The mitochondrial genome of the carnivorous plant Utricularia reniformis (Lentibulariaceae): structure, comparative analysis and evolutionary landmarks.</title>
        <authorList>
            <person name="Silva S.R."/>
            <person name="Alvarenga D.O."/>
            <person name="Michael T.P."/>
            <person name="Miranda V.F.O."/>
            <person name="Varani A.M."/>
        </authorList>
    </citation>
    <scope>NUCLEOTIDE SEQUENCE</scope>
</reference>
<dbReference type="EMBL" id="KY774314">
    <property type="protein sequence ID" value="ART31975.1"/>
    <property type="molecule type" value="Genomic_DNA"/>
</dbReference>
<proteinExistence type="predicted"/>
<gene>
    <name evidence="1" type="ORF">AEK19_MT1804</name>
</gene>
<keyword evidence="1" id="KW-0496">Mitochondrion</keyword>
<organism evidence="1">
    <name type="scientific">Utricularia reniformis</name>
    <dbReference type="NCBI Taxonomy" id="192314"/>
    <lineage>
        <taxon>Eukaryota</taxon>
        <taxon>Viridiplantae</taxon>
        <taxon>Streptophyta</taxon>
        <taxon>Embryophyta</taxon>
        <taxon>Tracheophyta</taxon>
        <taxon>Spermatophyta</taxon>
        <taxon>Magnoliopsida</taxon>
        <taxon>eudicotyledons</taxon>
        <taxon>Gunneridae</taxon>
        <taxon>Pentapetalae</taxon>
        <taxon>asterids</taxon>
        <taxon>lamiids</taxon>
        <taxon>Lamiales</taxon>
        <taxon>Lentibulariaceae</taxon>
        <taxon>Utricularia</taxon>
    </lineage>
</organism>
<protein>
    <submittedName>
        <fullName evidence="1">Uncharacterized protein</fullName>
    </submittedName>
</protein>
<name>A0A1Y0B3E7_9LAMI</name>
<sequence length="88" mass="10008">MEEPETLAVTVDSSTIAPSVTSVIGQAYEDIERRREFIPMDSNSSSFFRCSSIPRSFLISDPCFQFPDQILFTCQLVYSRIYPIGIFL</sequence>